<organism evidence="6 7">
    <name type="scientific">Thermofilum pendens (strain DSM 2475 / Hrk 5)</name>
    <dbReference type="NCBI Taxonomy" id="368408"/>
    <lineage>
        <taxon>Archaea</taxon>
        <taxon>Thermoproteota</taxon>
        <taxon>Thermoprotei</taxon>
        <taxon>Thermofilales</taxon>
        <taxon>Thermofilaceae</taxon>
        <taxon>Thermofilum</taxon>
    </lineage>
</organism>
<gene>
    <name evidence="6" type="ordered locus">Tpen_0187</name>
</gene>
<dbReference type="GO" id="GO:0005886">
    <property type="term" value="C:plasma membrane"/>
    <property type="evidence" value="ECO:0007669"/>
    <property type="project" value="TreeGrafter"/>
</dbReference>
<keyword evidence="2 5" id="KW-0812">Transmembrane</keyword>
<dbReference type="PANTHER" id="PTHR43359:SF1">
    <property type="entry name" value="FORMATE HYDROGENLYASE SUBUNIT 4-RELATED"/>
    <property type="match status" value="1"/>
</dbReference>
<feature type="transmembrane region" description="Helical" evidence="5">
    <location>
        <begin position="92"/>
        <end position="113"/>
    </location>
</feature>
<dbReference type="RefSeq" id="WP_011751862.1">
    <property type="nucleotide sequence ID" value="NC_008698.1"/>
</dbReference>
<keyword evidence="7" id="KW-1185">Reference proteome</keyword>
<feature type="transmembrane region" description="Helical" evidence="5">
    <location>
        <begin position="293"/>
        <end position="311"/>
    </location>
</feature>
<dbReference type="PROSITE" id="PS00668">
    <property type="entry name" value="COMPLEX1_ND1_2"/>
    <property type="match status" value="1"/>
</dbReference>
<feature type="transmembrane region" description="Helical" evidence="5">
    <location>
        <begin position="134"/>
        <end position="152"/>
    </location>
</feature>
<dbReference type="InterPro" id="IPR018086">
    <property type="entry name" value="NADH_UbQ_OxRdtase_su1_CS"/>
</dbReference>
<accession>A1RWL7</accession>
<dbReference type="OrthoDB" id="15253at2157"/>
<evidence type="ECO:0000256" key="3">
    <source>
        <dbReference type="ARBA" id="ARBA00022989"/>
    </source>
</evidence>
<dbReference type="AlphaFoldDB" id="A1RWL7"/>
<evidence type="ECO:0000256" key="1">
    <source>
        <dbReference type="ARBA" id="ARBA00004141"/>
    </source>
</evidence>
<evidence type="ECO:0000313" key="6">
    <source>
        <dbReference type="EMBL" id="ABL77597.1"/>
    </source>
</evidence>
<dbReference type="STRING" id="368408.Tpen_0187"/>
<dbReference type="PANTHER" id="PTHR43359">
    <property type="entry name" value="FORMATE HYDROGENLYASE SUBUNIT 4"/>
    <property type="match status" value="1"/>
</dbReference>
<evidence type="ECO:0000256" key="2">
    <source>
        <dbReference type="ARBA" id="ARBA00022692"/>
    </source>
</evidence>
<name>A1RWL7_THEPD</name>
<evidence type="ECO:0000313" key="7">
    <source>
        <dbReference type="Proteomes" id="UP000000641"/>
    </source>
</evidence>
<keyword evidence="3 5" id="KW-1133">Transmembrane helix</keyword>
<dbReference type="eggNOG" id="arCOG01545">
    <property type="taxonomic scope" value="Archaea"/>
</dbReference>
<protein>
    <submittedName>
        <fullName evidence="6">Respiratory-chain NADH dehydrogenase, subunit 1</fullName>
    </submittedName>
</protein>
<dbReference type="KEGG" id="tpe:Tpen_0187"/>
<evidence type="ECO:0000256" key="4">
    <source>
        <dbReference type="ARBA" id="ARBA00023136"/>
    </source>
</evidence>
<comment type="subcellular location">
    <subcellularLocation>
        <location evidence="1">Membrane</location>
        <topology evidence="1">Multi-pass membrane protein</topology>
    </subcellularLocation>
</comment>
<evidence type="ECO:0000256" key="5">
    <source>
        <dbReference type="SAM" id="Phobius"/>
    </source>
</evidence>
<feature type="transmembrane region" description="Helical" evidence="5">
    <location>
        <begin position="179"/>
        <end position="199"/>
    </location>
</feature>
<keyword evidence="4 5" id="KW-0472">Membrane</keyword>
<sequence length="312" mass="33966">MIPLQILVGVVQGVCLVLLAPLAYGIQRKIIARLQLRKGPPVIQPYRDLLKLWSKDKLSVPEVSSWIYMATPLLYLAITVVIAMSIPVFVNMGIPLADIFLLIYSLALARFVLSIASLDTGSPLAAAGAWRENAAAVVIEVPMLFAALLPALEGGSSSLYAVVSHTCLRWETFIARPSYIVAALAFFVCMLAEAGVLPFDVAEAEQEIQEGLLQEYSGRQLALMQLSMMVKRAVLFTLFVDIFLPYGVALTLEPLGILVGVASYLIKLLALVTIAALVIAGNARYKVVELHKNLSLVFVLVVCATIFYLMGW</sequence>
<feature type="transmembrane region" description="Helical" evidence="5">
    <location>
        <begin position="6"/>
        <end position="26"/>
    </location>
</feature>
<dbReference type="InterPro" id="IPR001694">
    <property type="entry name" value="NADH_UbQ_OxRdtase_su1/FPO"/>
</dbReference>
<feature type="transmembrane region" description="Helical" evidence="5">
    <location>
        <begin position="66"/>
        <end position="86"/>
    </location>
</feature>
<dbReference type="EnsemblBacteria" id="ABL77597">
    <property type="protein sequence ID" value="ABL77597"/>
    <property type="gene ID" value="Tpen_0187"/>
</dbReference>
<dbReference type="Pfam" id="PF00146">
    <property type="entry name" value="NADHdh"/>
    <property type="match status" value="1"/>
</dbReference>
<feature type="transmembrane region" description="Helical" evidence="5">
    <location>
        <begin position="233"/>
        <end position="252"/>
    </location>
</feature>
<dbReference type="EMBL" id="CP000505">
    <property type="protein sequence ID" value="ABL77597.1"/>
    <property type="molecule type" value="Genomic_DNA"/>
</dbReference>
<dbReference type="Proteomes" id="UP000000641">
    <property type="component" value="Chromosome"/>
</dbReference>
<dbReference type="GeneID" id="4600800"/>
<feature type="transmembrane region" description="Helical" evidence="5">
    <location>
        <begin position="258"/>
        <end position="281"/>
    </location>
</feature>
<reference evidence="7" key="1">
    <citation type="journal article" date="2008" name="J. Bacteriol.">
        <title>Genome sequence of Thermofilum pendens reveals an exceptional loss of biosynthetic pathways without genome reduction.</title>
        <authorList>
            <person name="Anderson I."/>
            <person name="Rodriguez J."/>
            <person name="Susanti D."/>
            <person name="Porat I."/>
            <person name="Reich C."/>
            <person name="Ulrich L.E."/>
            <person name="Elkins J.G."/>
            <person name="Mavromatis K."/>
            <person name="Lykidis A."/>
            <person name="Kim E."/>
            <person name="Thompson L.S."/>
            <person name="Nolan M."/>
            <person name="Land M."/>
            <person name="Copeland A."/>
            <person name="Lapidus A."/>
            <person name="Lucas S."/>
            <person name="Detter C."/>
            <person name="Zhulin I.B."/>
            <person name="Olsen G.J."/>
            <person name="Whitman W."/>
            <person name="Mukhopadhyay B."/>
            <person name="Bristow J."/>
            <person name="Kyrpides N."/>
        </authorList>
    </citation>
    <scope>NUCLEOTIDE SEQUENCE [LARGE SCALE GENOMIC DNA]</scope>
    <source>
        <strain evidence="7">DSM 2475 / Hrk 5</strain>
    </source>
</reference>
<dbReference type="InterPro" id="IPR052561">
    <property type="entry name" value="ComplexI_Subunit1"/>
</dbReference>
<dbReference type="HOGENOM" id="CLU_015134_2_1_2"/>
<proteinExistence type="predicted"/>